<dbReference type="EMBL" id="CAJB01000346">
    <property type="protein sequence ID" value="CCH79270.1"/>
    <property type="molecule type" value="Genomic_DNA"/>
</dbReference>
<feature type="compositionally biased region" description="Basic and acidic residues" evidence="6">
    <location>
        <begin position="166"/>
        <end position="185"/>
    </location>
</feature>
<dbReference type="InterPro" id="IPR007267">
    <property type="entry name" value="GtrA_DPMS_TM"/>
</dbReference>
<accession>A0A077M5C6</accession>
<dbReference type="PANTHER" id="PTHR38459:SF1">
    <property type="entry name" value="PROPHAGE BACTOPRENOL-LINKED GLUCOSE TRANSLOCASE HOMOLOG"/>
    <property type="match status" value="1"/>
</dbReference>
<protein>
    <submittedName>
        <fullName evidence="9">Putative conserved transmembrane protein</fullName>
    </submittedName>
</protein>
<feature type="domain" description="GtrA/DPMS transmembrane" evidence="8">
    <location>
        <begin position="21"/>
        <end position="142"/>
    </location>
</feature>
<evidence type="ECO:0000256" key="4">
    <source>
        <dbReference type="ARBA" id="ARBA00022989"/>
    </source>
</evidence>
<dbReference type="Proteomes" id="UP000035721">
    <property type="component" value="Unassembled WGS sequence"/>
</dbReference>
<dbReference type="GO" id="GO:0005886">
    <property type="term" value="C:plasma membrane"/>
    <property type="evidence" value="ECO:0007669"/>
    <property type="project" value="TreeGrafter"/>
</dbReference>
<gene>
    <name evidence="9" type="ORF">BN12_410027</name>
</gene>
<reference evidence="9 10" key="1">
    <citation type="journal article" date="2013" name="ISME J.">
        <title>A metabolic model for members of the genus Tetrasphaera involved in enhanced biological phosphorus removal.</title>
        <authorList>
            <person name="Kristiansen R."/>
            <person name="Nguyen H.T.T."/>
            <person name="Saunders A.M."/>
            <person name="Nielsen J.L."/>
            <person name="Wimmer R."/>
            <person name="Le V.Q."/>
            <person name="McIlroy S.J."/>
            <person name="Petrovski S."/>
            <person name="Seviour R.J."/>
            <person name="Calteau A."/>
            <person name="Nielsen K.L."/>
            <person name="Nielsen P.H."/>
        </authorList>
    </citation>
    <scope>NUCLEOTIDE SEQUENCE [LARGE SCALE GENOMIC DNA]</scope>
    <source>
        <strain evidence="9 10">T1-X7</strain>
    </source>
</reference>
<dbReference type="RefSeq" id="WP_235432322.1">
    <property type="nucleotide sequence ID" value="NZ_HF570958.1"/>
</dbReference>
<evidence type="ECO:0000256" key="1">
    <source>
        <dbReference type="ARBA" id="ARBA00004141"/>
    </source>
</evidence>
<dbReference type="Pfam" id="PF04138">
    <property type="entry name" value="GtrA_DPMS_TM"/>
    <property type="match status" value="1"/>
</dbReference>
<keyword evidence="5 7" id="KW-0472">Membrane</keyword>
<dbReference type="PANTHER" id="PTHR38459">
    <property type="entry name" value="PROPHAGE BACTOPRENOL-LINKED GLUCOSE TRANSLOCASE HOMOLOG"/>
    <property type="match status" value="1"/>
</dbReference>
<evidence type="ECO:0000256" key="6">
    <source>
        <dbReference type="SAM" id="MobiDB-lite"/>
    </source>
</evidence>
<dbReference type="InterPro" id="IPR051401">
    <property type="entry name" value="GtrA_CellWall_Glycosyl"/>
</dbReference>
<comment type="subcellular location">
    <subcellularLocation>
        <location evidence="1">Membrane</location>
        <topology evidence="1">Multi-pass membrane protein</topology>
    </subcellularLocation>
</comment>
<evidence type="ECO:0000313" key="9">
    <source>
        <dbReference type="EMBL" id="CCH79270.1"/>
    </source>
</evidence>
<sequence>MPALLTRARDAVNVLYREMIKFGIVGAVAFVVDLGGANLLWHTVMPDKVTTAKIISGVAATLVAWVGNRAWTFRHRRNRPVAHEVSLFFVVNGIALVISTATLAISHYAFGFTGTLADNIATIVGIGLGTLFRFWAYRQVVFAREPIATEQRADSEPLPCDPDGVEPQRTDSEPLPRHPDGEVAS</sequence>
<keyword evidence="4 7" id="KW-1133">Transmembrane helix</keyword>
<evidence type="ECO:0000256" key="2">
    <source>
        <dbReference type="ARBA" id="ARBA00009399"/>
    </source>
</evidence>
<feature type="transmembrane region" description="Helical" evidence="7">
    <location>
        <begin position="20"/>
        <end position="42"/>
    </location>
</feature>
<evidence type="ECO:0000256" key="7">
    <source>
        <dbReference type="SAM" id="Phobius"/>
    </source>
</evidence>
<dbReference type="AlphaFoldDB" id="A0A077M5C6"/>
<feature type="transmembrane region" description="Helical" evidence="7">
    <location>
        <begin position="116"/>
        <end position="136"/>
    </location>
</feature>
<evidence type="ECO:0000313" key="10">
    <source>
        <dbReference type="Proteomes" id="UP000035721"/>
    </source>
</evidence>
<comment type="similarity">
    <text evidence="2">Belongs to the GtrA family.</text>
</comment>
<feature type="region of interest" description="Disordered" evidence="6">
    <location>
        <begin position="150"/>
        <end position="185"/>
    </location>
</feature>
<organism evidence="9 10">
    <name type="scientific">Nostocoides japonicum T1-X7</name>
    <dbReference type="NCBI Taxonomy" id="1194083"/>
    <lineage>
        <taxon>Bacteria</taxon>
        <taxon>Bacillati</taxon>
        <taxon>Actinomycetota</taxon>
        <taxon>Actinomycetes</taxon>
        <taxon>Micrococcales</taxon>
        <taxon>Intrasporangiaceae</taxon>
        <taxon>Nostocoides</taxon>
    </lineage>
</organism>
<comment type="caution">
    <text evidence="9">The sequence shown here is derived from an EMBL/GenBank/DDBJ whole genome shotgun (WGS) entry which is preliminary data.</text>
</comment>
<name>A0A077M5C6_9MICO</name>
<evidence type="ECO:0000256" key="5">
    <source>
        <dbReference type="ARBA" id="ARBA00023136"/>
    </source>
</evidence>
<proteinExistence type="inferred from homology"/>
<dbReference type="GO" id="GO:0000271">
    <property type="term" value="P:polysaccharide biosynthetic process"/>
    <property type="evidence" value="ECO:0007669"/>
    <property type="project" value="InterPro"/>
</dbReference>
<evidence type="ECO:0000259" key="8">
    <source>
        <dbReference type="Pfam" id="PF04138"/>
    </source>
</evidence>
<evidence type="ECO:0000256" key="3">
    <source>
        <dbReference type="ARBA" id="ARBA00022692"/>
    </source>
</evidence>
<keyword evidence="10" id="KW-1185">Reference proteome</keyword>
<dbReference type="STRING" id="1194083.BN12_410027"/>
<feature type="transmembrane region" description="Helical" evidence="7">
    <location>
        <begin position="54"/>
        <end position="73"/>
    </location>
</feature>
<keyword evidence="3 7" id="KW-0812">Transmembrane</keyword>
<feature type="transmembrane region" description="Helical" evidence="7">
    <location>
        <begin position="85"/>
        <end position="110"/>
    </location>
</feature>